<dbReference type="PRINTS" id="PR00702">
    <property type="entry name" value="ACRIFLAVINRP"/>
</dbReference>
<evidence type="ECO:0000313" key="3">
    <source>
        <dbReference type="Proteomes" id="UP000324575"/>
    </source>
</evidence>
<evidence type="ECO:0000256" key="1">
    <source>
        <dbReference type="SAM" id="Phobius"/>
    </source>
</evidence>
<dbReference type="InterPro" id="IPR001036">
    <property type="entry name" value="Acrflvin-R"/>
</dbReference>
<protein>
    <submittedName>
        <fullName evidence="2">Cobalt-zinc-cadmium resistance protein CzcA</fullName>
    </submittedName>
</protein>
<dbReference type="Pfam" id="PF00873">
    <property type="entry name" value="ACR_tran"/>
    <property type="match status" value="1"/>
</dbReference>
<dbReference type="Gene3D" id="1.20.1640.10">
    <property type="entry name" value="Multidrug efflux transporter AcrB transmembrane domain"/>
    <property type="match status" value="2"/>
</dbReference>
<dbReference type="Proteomes" id="UP000324575">
    <property type="component" value="Unassembled WGS sequence"/>
</dbReference>
<dbReference type="InterPro" id="IPR027463">
    <property type="entry name" value="AcrB_DN_DC_subdom"/>
</dbReference>
<feature type="transmembrane region" description="Helical" evidence="1">
    <location>
        <begin position="456"/>
        <end position="484"/>
    </location>
</feature>
<reference evidence="2 3" key="1">
    <citation type="submission" date="2019-03" db="EMBL/GenBank/DDBJ databases">
        <title>Single cell metagenomics reveals metabolic interactions within the superorganism composed of flagellate Streblomastix strix and complex community of Bacteroidetes bacteria on its surface.</title>
        <authorList>
            <person name="Treitli S.C."/>
            <person name="Kolisko M."/>
            <person name="Husnik F."/>
            <person name="Keeling P."/>
            <person name="Hampl V."/>
        </authorList>
    </citation>
    <scope>NUCLEOTIDE SEQUENCE [LARGE SCALE GENOMIC DNA]</scope>
    <source>
        <strain evidence="2">St1</strain>
    </source>
</reference>
<dbReference type="Gene3D" id="3.30.70.1440">
    <property type="entry name" value="Multidrug efflux transporter AcrB pore domain"/>
    <property type="match status" value="1"/>
</dbReference>
<sequence>MQNRQIILLLVGVLFIAGIYSLMVMPKQEMPEYVIRQGVVVGVYPGANAQEVEEQLTKPLERYLFTYTEVKRAKTTSKTEDGITYIFVELADEVSDKNVVWSKIKHGLGQFKSSLPTGVLAVIANDNFGDVSSLLITLESEDKTYREIDGYCDALEDRLRTVPTVANVRRYGSQQEQITVYVDNEKLSAYGIGSKMLMANLMAQGLTITSGTLENSQAVTPIHIAETFHSEQEIANQVIFSTPQGDVVRTKDVGRVVREYPKPDSYITHNGRKCVLLSVEVNPKANIISFGTEVNEVLDKFKSELPESVNINRIVEQPKAVAESINHFLVELLIAILAVVLVTMILLPFRVAAVAATSIPITIGITLAVFYVAGIPLNMITLAALIVVLGMIVDNSIVVVDSYIDKLDSGKDRWESTIRSAQEYFKSILSATLAISITFFPLLFTTTGTIHDFLIHFPWAIGITLIISLIVAMLVIPIIQYFLIKKGLKPPLTPPQGENSSSPVGRLGGASILDYVQSAYEWLLAKVFAYPKTTLLIALASVVVGGLIFMSIPQRMMPIAERDQFAVEIYLPKGSPLEKTAAVCDSLEYILRADERVKSVSAFIGTSSPRFHAVYAPNMPSKVYGQFIVNTVSNEATEEMMDDYANRYAYYFPEAYIRFKQLDFQAVDAPIEVRLIGENIDSLKVQAEKVENYLQSLDECLWIRTSFDAPVQGAKIELDPDETSRLGINKTLVALGISSGLTGMKITDLWENNYAMPVCIEPAPSNSPEGGESSSPLGRLGGATISSLENVQISGLLGAAVPLRQIAKITPEWNESVITHRNGLRTLSVLADVKRGEYANKVFAKVAKYVDSEIAPQLPDGVEYAYGGLGEFEDETMSPMYLAMVISFIMMFFILVFHFRKIKMAVIIMLASSLSIFGAAFGVWILRIDFNAFAILGIIGLVGIIIRNGIIMFDYIEFLRFTRNESVRQAAFDAGKRRMRPIFLTSACASMGVLPMIISASPMWAGMATIIFFGTLISMVLIVTVLPVVYWLVYRKQDEI</sequence>
<keyword evidence="1" id="KW-0812">Transmembrane</keyword>
<feature type="transmembrane region" description="Helical" evidence="1">
    <location>
        <begin position="982"/>
        <end position="1004"/>
    </location>
</feature>
<feature type="transmembrane region" description="Helical" evidence="1">
    <location>
        <begin position="533"/>
        <end position="552"/>
    </location>
</feature>
<feature type="transmembrane region" description="Helical" evidence="1">
    <location>
        <begin position="7"/>
        <end position="25"/>
    </location>
</feature>
<dbReference type="GO" id="GO:0005886">
    <property type="term" value="C:plasma membrane"/>
    <property type="evidence" value="ECO:0007669"/>
    <property type="project" value="TreeGrafter"/>
</dbReference>
<feature type="transmembrane region" description="Helical" evidence="1">
    <location>
        <begin position="354"/>
        <end position="373"/>
    </location>
</feature>
<feature type="transmembrane region" description="Helical" evidence="1">
    <location>
        <begin position="880"/>
        <end position="899"/>
    </location>
</feature>
<dbReference type="EMBL" id="SNRX01000015">
    <property type="protein sequence ID" value="KAA6301672.1"/>
    <property type="molecule type" value="Genomic_DNA"/>
</dbReference>
<proteinExistence type="predicted"/>
<dbReference type="SUPFAM" id="SSF82714">
    <property type="entry name" value="Multidrug efflux transporter AcrB TolC docking domain, DN and DC subdomains"/>
    <property type="match status" value="1"/>
</dbReference>
<dbReference type="PANTHER" id="PTHR32063">
    <property type="match status" value="1"/>
</dbReference>
<feature type="transmembrane region" description="Helical" evidence="1">
    <location>
        <begin position="932"/>
        <end position="953"/>
    </location>
</feature>
<dbReference type="SUPFAM" id="SSF82866">
    <property type="entry name" value="Multidrug efflux transporter AcrB transmembrane domain"/>
    <property type="match status" value="2"/>
</dbReference>
<name>A0A5M8NZV2_9BACT</name>
<dbReference type="PANTHER" id="PTHR32063:SF18">
    <property type="entry name" value="CATION EFFLUX SYSTEM PROTEIN"/>
    <property type="match status" value="1"/>
</dbReference>
<keyword evidence="1" id="KW-1133">Transmembrane helix</keyword>
<gene>
    <name evidence="2" type="ORF">EZS26_002137</name>
</gene>
<evidence type="ECO:0000313" key="2">
    <source>
        <dbReference type="EMBL" id="KAA6301672.1"/>
    </source>
</evidence>
<dbReference type="Gene3D" id="3.30.2090.10">
    <property type="entry name" value="Multidrug efflux transporter AcrB TolC docking domain, DN and DC subdomains"/>
    <property type="match status" value="2"/>
</dbReference>
<feature type="transmembrane region" description="Helical" evidence="1">
    <location>
        <begin position="1010"/>
        <end position="1033"/>
    </location>
</feature>
<feature type="transmembrane region" description="Helical" evidence="1">
    <location>
        <begin position="328"/>
        <end position="347"/>
    </location>
</feature>
<dbReference type="AlphaFoldDB" id="A0A5M8NZV2"/>
<dbReference type="SUPFAM" id="SSF82693">
    <property type="entry name" value="Multidrug efflux transporter AcrB pore domain, PN1, PN2, PC1 and PC2 subdomains"/>
    <property type="match status" value="2"/>
</dbReference>
<keyword evidence="1" id="KW-0472">Membrane</keyword>
<feature type="transmembrane region" description="Helical" evidence="1">
    <location>
        <begin position="379"/>
        <end position="404"/>
    </location>
</feature>
<dbReference type="Gene3D" id="3.30.70.1430">
    <property type="entry name" value="Multidrug efflux transporter AcrB pore domain"/>
    <property type="match status" value="2"/>
</dbReference>
<feature type="transmembrane region" description="Helical" evidence="1">
    <location>
        <begin position="424"/>
        <end position="444"/>
    </location>
</feature>
<dbReference type="Gene3D" id="3.30.70.1320">
    <property type="entry name" value="Multidrug efflux transporter AcrB pore domain like"/>
    <property type="match status" value="1"/>
</dbReference>
<organism evidence="2 3">
    <name type="scientific">Candidatus Ordinivivax streblomastigis</name>
    <dbReference type="NCBI Taxonomy" id="2540710"/>
    <lineage>
        <taxon>Bacteria</taxon>
        <taxon>Pseudomonadati</taxon>
        <taxon>Bacteroidota</taxon>
        <taxon>Bacteroidia</taxon>
        <taxon>Bacteroidales</taxon>
        <taxon>Candidatus Ordinivivax</taxon>
    </lineage>
</organism>
<comment type="caution">
    <text evidence="2">The sequence shown here is derived from an EMBL/GenBank/DDBJ whole genome shotgun (WGS) entry which is preliminary data.</text>
</comment>
<dbReference type="GO" id="GO:0042910">
    <property type="term" value="F:xenobiotic transmembrane transporter activity"/>
    <property type="evidence" value="ECO:0007669"/>
    <property type="project" value="TreeGrafter"/>
</dbReference>
<accession>A0A5M8NZV2</accession>
<feature type="transmembrane region" description="Helical" evidence="1">
    <location>
        <begin position="906"/>
        <end position="926"/>
    </location>
</feature>